<dbReference type="Proteomes" id="UP000606600">
    <property type="component" value="Unassembled WGS sequence"/>
</dbReference>
<keyword evidence="2" id="KW-1185">Reference proteome</keyword>
<organism evidence="1 2">
    <name type="scientific">Mucilaginibacter pankratovii</name>
    <dbReference type="NCBI Taxonomy" id="2772110"/>
    <lineage>
        <taxon>Bacteria</taxon>
        <taxon>Pseudomonadati</taxon>
        <taxon>Bacteroidota</taxon>
        <taxon>Sphingobacteriia</taxon>
        <taxon>Sphingobacteriales</taxon>
        <taxon>Sphingobacteriaceae</taxon>
        <taxon>Mucilaginibacter</taxon>
    </lineage>
</organism>
<sequence length="320" mass="35999">MPGKTTITSLLIRSFQAMVNILYRHPLSNLKKYKRFGGYRAYRQMLSGKAMMEKRAIDLSPVSSTPGGLPVYFLTGKNYLYQTLYCIQSLAKVSAAGFQFILVDDGTFDQELISRINTQLPGATIVTADVIASNLAKMLPADAYPYIHQKRKVYPHLKKLTDVHSLPENSWKVVLDSDMLFWSKPVELINWLNAPTQPLHMIDCVEAYGYSKQLMEQLCGCPVTPLINVGAIGLKSDGIGWAKLEEWIKVLEEQEGASYYLEQALTAMLIGDTAATVLPAATYIVNPGEEIIKEKKGILHHYVDLSKKHYFKTAWQQFVK</sequence>
<evidence type="ECO:0000313" key="2">
    <source>
        <dbReference type="Proteomes" id="UP000606600"/>
    </source>
</evidence>
<comment type="caution">
    <text evidence="1">The sequence shown here is derived from an EMBL/GenBank/DDBJ whole genome shotgun (WGS) entry which is preliminary data.</text>
</comment>
<dbReference type="EMBL" id="JACWMY010000004">
    <property type="protein sequence ID" value="MBD1363970.1"/>
    <property type="molecule type" value="Genomic_DNA"/>
</dbReference>
<keyword evidence="1" id="KW-0808">Transferase</keyword>
<dbReference type="RefSeq" id="WP_191188639.1">
    <property type="nucleotide sequence ID" value="NZ_JACWMY010000004.1"/>
</dbReference>
<dbReference type="InterPro" id="IPR029044">
    <property type="entry name" value="Nucleotide-diphossugar_trans"/>
</dbReference>
<accession>A0ABR7WNT3</accession>
<dbReference type="Gene3D" id="3.90.550.10">
    <property type="entry name" value="Spore Coat Polysaccharide Biosynthesis Protein SpsA, Chain A"/>
    <property type="match status" value="1"/>
</dbReference>
<evidence type="ECO:0000313" key="1">
    <source>
        <dbReference type="EMBL" id="MBD1363970.1"/>
    </source>
</evidence>
<dbReference type="SUPFAM" id="SSF53448">
    <property type="entry name" value="Nucleotide-diphospho-sugar transferases"/>
    <property type="match status" value="1"/>
</dbReference>
<reference evidence="1 2" key="1">
    <citation type="submission" date="2020-09" db="EMBL/GenBank/DDBJ databases">
        <title>Novel species of Mucilaginibacter isolated from a glacier on the Tibetan Plateau.</title>
        <authorList>
            <person name="Liu Q."/>
            <person name="Xin Y.-H."/>
        </authorList>
    </citation>
    <scope>NUCLEOTIDE SEQUENCE [LARGE SCALE GENOMIC DNA]</scope>
    <source>
        <strain evidence="1 2">ZT4R22</strain>
    </source>
</reference>
<gene>
    <name evidence="1" type="ORF">IDJ77_09135</name>
</gene>
<protein>
    <submittedName>
        <fullName evidence="1">Glycosyl transferase</fullName>
    </submittedName>
</protein>
<proteinExistence type="predicted"/>
<dbReference type="GO" id="GO:0016740">
    <property type="term" value="F:transferase activity"/>
    <property type="evidence" value="ECO:0007669"/>
    <property type="project" value="UniProtKB-KW"/>
</dbReference>
<name>A0ABR7WNT3_9SPHI</name>